<dbReference type="Pfam" id="PF00797">
    <property type="entry name" value="Acetyltransf_2"/>
    <property type="match status" value="1"/>
</dbReference>
<protein>
    <submittedName>
        <fullName evidence="3">Arylamine N-acetyltransferase</fullName>
    </submittedName>
</protein>
<proteinExistence type="inferred from homology"/>
<dbReference type="Proteomes" id="UP001300672">
    <property type="component" value="Chromosome"/>
</dbReference>
<dbReference type="Gene3D" id="3.30.2140.20">
    <property type="match status" value="1"/>
</dbReference>
<reference evidence="3" key="2">
    <citation type="submission" date="2023-04" db="EMBL/GenBank/DDBJ databases">
        <authorList>
            <person name="Beletskiy A.V."/>
            <person name="Mardanov A.V."/>
            <person name="Ravin N.V."/>
        </authorList>
    </citation>
    <scope>NUCLEOTIDE SEQUENCE</scope>
    <source>
        <strain evidence="3">GKL-01</strain>
    </source>
</reference>
<dbReference type="SUPFAM" id="SSF54001">
    <property type="entry name" value="Cysteine proteinases"/>
    <property type="match status" value="1"/>
</dbReference>
<gene>
    <name evidence="3" type="ORF">QJT80_06515</name>
</gene>
<dbReference type="PANTHER" id="PTHR11786">
    <property type="entry name" value="N-HYDROXYARYLAMINE O-ACETYLTRANSFERASE"/>
    <property type="match status" value="1"/>
</dbReference>
<organism evidence="3">
    <name type="scientific">Candidatus Thiocaldithrix dubininis</name>
    <dbReference type="NCBI Taxonomy" id="3080823"/>
    <lineage>
        <taxon>Bacteria</taxon>
        <taxon>Pseudomonadati</taxon>
        <taxon>Pseudomonadota</taxon>
        <taxon>Gammaproteobacteria</taxon>
        <taxon>Thiotrichales</taxon>
        <taxon>Thiotrichaceae</taxon>
        <taxon>Candidatus Thiocaldithrix</taxon>
    </lineage>
</organism>
<dbReference type="AlphaFoldDB" id="A0AA95KFZ9"/>
<accession>A0AA95KFZ9</accession>
<comment type="similarity">
    <text evidence="1 2">Belongs to the arylamine N-acetyltransferase family.</text>
</comment>
<dbReference type="InterPro" id="IPR038765">
    <property type="entry name" value="Papain-like_cys_pep_sf"/>
</dbReference>
<dbReference type="GO" id="GO:0016407">
    <property type="term" value="F:acetyltransferase activity"/>
    <property type="evidence" value="ECO:0007669"/>
    <property type="project" value="InterPro"/>
</dbReference>
<name>A0AA95KFZ9_9GAMM</name>
<dbReference type="KEGG" id="tdu:QJT80_06515"/>
<evidence type="ECO:0000256" key="2">
    <source>
        <dbReference type="RuleBase" id="RU003452"/>
    </source>
</evidence>
<reference evidence="3" key="1">
    <citation type="journal article" date="2023" name="Int. J. Mol. Sci.">
        <title>Metagenomics Revealed a New Genus 'Candidatus Thiocaldithrix dubininis' gen. nov., sp. nov. and a New Species 'Candidatus Thiothrix putei' sp. nov. in the Family Thiotrichaceae, Some Members of Which Have Traits of Both Na+- and H+-Motive Energetics.</title>
        <authorList>
            <person name="Ravin N.V."/>
            <person name="Muntyan M.S."/>
            <person name="Smolyakov D.D."/>
            <person name="Rudenko T.S."/>
            <person name="Beletsky A.V."/>
            <person name="Mardanov A.V."/>
            <person name="Grabovich M.Y."/>
        </authorList>
    </citation>
    <scope>NUCLEOTIDE SEQUENCE</scope>
    <source>
        <strain evidence="3">GKL-01</strain>
    </source>
</reference>
<dbReference type="PRINTS" id="PR01543">
    <property type="entry name" value="ANATRNSFRASE"/>
</dbReference>
<dbReference type="InterPro" id="IPR001447">
    <property type="entry name" value="Arylamine_N-AcTrfase"/>
</dbReference>
<sequence length="255" mass="28962">MLPENFKLADYLQRIAYSGEVKADYATLKQLMACQLQNVPFENLDVLAGKPISLDPQTIVEKIVYRRRGGYCYEVNGLFAMALGSIGFPYRIVACRPLFYPVRRPRTHAALVVTAEGQDYLVDLGFGSYGIRQPMNLAVLDTPVQQDYDRYQLTIAADGDYVLSALVEGEWIKQHGFNLTPMEWLDFMPANWFNSTHPDAVFTQKPLILLFTPTGKRVLFGDSFKQTEQGKTTVQTVLPKQQTDILAEYFHLKFS</sequence>
<dbReference type="InterPro" id="IPR053710">
    <property type="entry name" value="Arylamine_NAT_domain_sf"/>
</dbReference>
<evidence type="ECO:0000256" key="1">
    <source>
        <dbReference type="ARBA" id="ARBA00006547"/>
    </source>
</evidence>
<evidence type="ECO:0000313" key="3">
    <source>
        <dbReference type="EMBL" id="WGZ92129.1"/>
    </source>
</evidence>
<dbReference type="EMBL" id="CP124755">
    <property type="protein sequence ID" value="WGZ92129.1"/>
    <property type="molecule type" value="Genomic_DNA"/>
</dbReference>
<dbReference type="PANTHER" id="PTHR11786:SF0">
    <property type="entry name" value="ARYLAMINE N-ACETYLTRANSFERASE 4-RELATED"/>
    <property type="match status" value="1"/>
</dbReference>